<gene>
    <name evidence="1" type="ORF">NE237_018884</name>
</gene>
<proteinExistence type="predicted"/>
<keyword evidence="2" id="KW-1185">Reference proteome</keyword>
<accession>A0A9Q0QPF5</accession>
<name>A0A9Q0QPF5_9MAGN</name>
<protein>
    <submittedName>
        <fullName evidence="1">Uncharacterized protein</fullName>
    </submittedName>
</protein>
<evidence type="ECO:0000313" key="2">
    <source>
        <dbReference type="Proteomes" id="UP001141806"/>
    </source>
</evidence>
<reference evidence="1" key="1">
    <citation type="journal article" date="2023" name="Plant J.">
        <title>The genome of the king protea, Protea cynaroides.</title>
        <authorList>
            <person name="Chang J."/>
            <person name="Duong T.A."/>
            <person name="Schoeman C."/>
            <person name="Ma X."/>
            <person name="Roodt D."/>
            <person name="Barker N."/>
            <person name="Li Z."/>
            <person name="Van de Peer Y."/>
            <person name="Mizrachi E."/>
        </authorList>
    </citation>
    <scope>NUCLEOTIDE SEQUENCE</scope>
    <source>
        <tissue evidence="1">Young leaves</tissue>
    </source>
</reference>
<dbReference type="EMBL" id="JAMYWD010000007">
    <property type="protein sequence ID" value="KAJ4967035.1"/>
    <property type="molecule type" value="Genomic_DNA"/>
</dbReference>
<evidence type="ECO:0000313" key="1">
    <source>
        <dbReference type="EMBL" id="KAJ4967035.1"/>
    </source>
</evidence>
<dbReference type="AlphaFoldDB" id="A0A9Q0QPF5"/>
<comment type="caution">
    <text evidence="1">The sequence shown here is derived from an EMBL/GenBank/DDBJ whole genome shotgun (WGS) entry which is preliminary data.</text>
</comment>
<sequence length="331" mass="36827">MECSAIRFTRSSLGLLSHVGGAKVEVLRCQGVLRSKVIIPRCQGQGAKELRSALHEVYSVMLSHAEALRCRGKAPRLLLLNHAKVPRCLGVGDKVLRWRGAEDCFAVRFTQSCRVARVPSCRGAKVPRSRGVEVPGPRCQGVIRSQVTQSCRGAGDEESRYAPWSLLLDHEEVSRSQGAKRPRYRGSQVSSSVTITWSYQGAGYEVPSSKSSFPMTYFSHRTKSSLISTCVFFVKKNCNPSSVIPTVREDVIVGFSLILGGKKVRVFRRLATSYARLILIEFYSRLQSYGRGCSSFGYANLEFAHLLMVEPNQEWEDRSPHLLGVSRVVCH</sequence>
<organism evidence="1 2">
    <name type="scientific">Protea cynaroides</name>
    <dbReference type="NCBI Taxonomy" id="273540"/>
    <lineage>
        <taxon>Eukaryota</taxon>
        <taxon>Viridiplantae</taxon>
        <taxon>Streptophyta</taxon>
        <taxon>Embryophyta</taxon>
        <taxon>Tracheophyta</taxon>
        <taxon>Spermatophyta</taxon>
        <taxon>Magnoliopsida</taxon>
        <taxon>Proteales</taxon>
        <taxon>Proteaceae</taxon>
        <taxon>Protea</taxon>
    </lineage>
</organism>
<dbReference type="Proteomes" id="UP001141806">
    <property type="component" value="Unassembled WGS sequence"/>
</dbReference>